<dbReference type="Proteomes" id="UP000249661">
    <property type="component" value="Unassembled WGS sequence"/>
</dbReference>
<evidence type="ECO:0000313" key="1">
    <source>
        <dbReference type="EMBL" id="RAH66355.1"/>
    </source>
</evidence>
<proteinExistence type="predicted"/>
<evidence type="ECO:0000313" key="2">
    <source>
        <dbReference type="Proteomes" id="UP000249661"/>
    </source>
</evidence>
<sequence length="327" mass="34922">MYSLLTALSVPFLAGLAHGYANPGSCSGSCNVHDPALIVRESDGKYFRFSTGNEISYASASSINGPWTAIGSVVPAGSKIDLSGNTDLWAPDLSYVDGTYYCLYSVSTFGSQDSAIGVASSTTMELNTWTDHGSVGVASSSSKNYNAIDGNLLVDGSSYYLQFGSFWGDIYQVKMASPLKTAGSASYNIAYNATGTHSEEGSYLFKYGSYYYLFFSSGTCCGYDTSRPAQGEEYKIMVCRSTSATGGFVDKNGNACTESGGTIVLASHGTVYGPGGQGVYDDPTYGPVLYYHYVDTTIGYADDQKLFGWNTIDFSSGWPVVWNCRCK</sequence>
<organism evidence="1 2">
    <name type="scientific">Aspergillus aculeatinus CBS 121060</name>
    <dbReference type="NCBI Taxonomy" id="1448322"/>
    <lineage>
        <taxon>Eukaryota</taxon>
        <taxon>Fungi</taxon>
        <taxon>Dikarya</taxon>
        <taxon>Ascomycota</taxon>
        <taxon>Pezizomycotina</taxon>
        <taxon>Eurotiomycetes</taxon>
        <taxon>Eurotiomycetidae</taxon>
        <taxon>Eurotiales</taxon>
        <taxon>Aspergillaceae</taxon>
        <taxon>Aspergillus</taxon>
        <taxon>Aspergillus subgen. Circumdati</taxon>
    </lineage>
</organism>
<dbReference type="EMBL" id="KZ824983">
    <property type="protein sequence ID" value="RAH66355.1"/>
    <property type="molecule type" value="Genomic_DNA"/>
</dbReference>
<gene>
    <name evidence="1" type="ORF">BO66DRAFT_431358</name>
</gene>
<keyword evidence="2" id="KW-1185">Reference proteome</keyword>
<reference evidence="1" key="1">
    <citation type="submission" date="2018-02" db="EMBL/GenBank/DDBJ databases">
        <title>The genomes of Aspergillus section Nigri reveals drivers in fungal speciation.</title>
        <authorList>
            <consortium name="DOE Joint Genome Institute"/>
            <person name="Vesth T.C."/>
            <person name="Nybo J."/>
            <person name="Theobald S."/>
            <person name="Brandl J."/>
            <person name="Frisvad J.C."/>
            <person name="Nielsen K.F."/>
            <person name="Lyhne E.K."/>
            <person name="Kogle M.E."/>
            <person name="Kuo A."/>
            <person name="Riley R."/>
            <person name="Clum A."/>
            <person name="Nolan M."/>
            <person name="Lipzen A."/>
            <person name="Salamov A."/>
            <person name="Henrissat B."/>
            <person name="Wiebenga A."/>
            <person name="De vries R.P."/>
            <person name="Grigoriev I.V."/>
            <person name="Mortensen U.H."/>
            <person name="Andersen M.R."/>
            <person name="Baker S.E."/>
        </authorList>
    </citation>
    <scope>NUCLEOTIDE SEQUENCE</scope>
    <source>
        <strain evidence="1">CBS 121060</strain>
    </source>
</reference>
<name>A0ACD1GYD1_9EURO</name>
<accession>A0ACD1GYD1</accession>
<protein>
    <submittedName>
        <fullName evidence="1">Endo-alpha-1,5-arabinanase</fullName>
    </submittedName>
</protein>